<evidence type="ECO:0000313" key="6">
    <source>
        <dbReference type="Proteomes" id="UP000561271"/>
    </source>
</evidence>
<sequence>MACPRDVIKLEDQDAKVFLACNSPEIAKVKAKICTNGCTVCRRCVKACPLEAIKIENNLPIIDHDICDGCGACVEVCPRRVILSKKGVTLKVG</sequence>
<evidence type="ECO:0000256" key="1">
    <source>
        <dbReference type="ARBA" id="ARBA00022723"/>
    </source>
</evidence>
<accession>A0A6V8PXN0</accession>
<gene>
    <name evidence="5" type="ORF">HKBW3S44_00227</name>
</gene>
<dbReference type="EMBL" id="BLSC01000009">
    <property type="protein sequence ID" value="GFP36544.1"/>
    <property type="molecule type" value="Genomic_DNA"/>
</dbReference>
<protein>
    <submittedName>
        <fullName evidence="5">Na+-translocating ferredoxin:NAD+ oxidoreductase subunit B</fullName>
    </submittedName>
</protein>
<evidence type="ECO:0000256" key="3">
    <source>
        <dbReference type="ARBA" id="ARBA00023014"/>
    </source>
</evidence>
<dbReference type="PROSITE" id="PS51379">
    <property type="entry name" value="4FE4S_FER_2"/>
    <property type="match status" value="2"/>
</dbReference>
<keyword evidence="2" id="KW-0408">Iron</keyword>
<evidence type="ECO:0000313" key="5">
    <source>
        <dbReference type="EMBL" id="GFP36544.1"/>
    </source>
</evidence>
<dbReference type="GO" id="GO:0046872">
    <property type="term" value="F:metal ion binding"/>
    <property type="evidence" value="ECO:0007669"/>
    <property type="project" value="UniProtKB-KW"/>
</dbReference>
<proteinExistence type="predicted"/>
<dbReference type="GO" id="GO:0051536">
    <property type="term" value="F:iron-sulfur cluster binding"/>
    <property type="evidence" value="ECO:0007669"/>
    <property type="project" value="UniProtKB-KW"/>
</dbReference>
<dbReference type="InterPro" id="IPR017900">
    <property type="entry name" value="4Fe4S_Fe_S_CS"/>
</dbReference>
<reference evidence="5 6" key="1">
    <citation type="journal article" date="2020" name="Front. Microbiol.">
        <title>Single-cell genomics of novel Actinobacteria with the Wood-Ljungdahl pathway discovered in a serpentinizing system.</title>
        <authorList>
            <person name="Merino N."/>
            <person name="Kawai M."/>
            <person name="Boyd E.S."/>
            <person name="Colman D.R."/>
            <person name="McGlynn S.E."/>
            <person name="Nealson K.H."/>
            <person name="Kurokawa K."/>
            <person name="Hongoh Y."/>
        </authorList>
    </citation>
    <scope>NUCLEOTIDE SEQUENCE [LARGE SCALE GENOMIC DNA]</scope>
    <source>
        <strain evidence="5 6">S44</strain>
    </source>
</reference>
<name>A0A6V8PXN0_9ACTN</name>
<feature type="domain" description="4Fe-4S ferredoxin-type" evidence="4">
    <location>
        <begin position="29"/>
        <end position="57"/>
    </location>
</feature>
<dbReference type="AlphaFoldDB" id="A0A6V8PXN0"/>
<organism evidence="5 6">
    <name type="scientific">Candidatus Hakubella thermalkaliphila</name>
    <dbReference type="NCBI Taxonomy" id="2754717"/>
    <lineage>
        <taxon>Bacteria</taxon>
        <taxon>Bacillati</taxon>
        <taxon>Actinomycetota</taxon>
        <taxon>Actinomycetota incertae sedis</taxon>
        <taxon>Candidatus Hakubellales</taxon>
        <taxon>Candidatus Hakubellaceae</taxon>
        <taxon>Candidatus Hakubella</taxon>
    </lineage>
</organism>
<keyword evidence="1" id="KW-0479">Metal-binding</keyword>
<dbReference type="PROSITE" id="PS00198">
    <property type="entry name" value="4FE4S_FER_1"/>
    <property type="match status" value="1"/>
</dbReference>
<evidence type="ECO:0000256" key="2">
    <source>
        <dbReference type="ARBA" id="ARBA00023004"/>
    </source>
</evidence>
<dbReference type="Proteomes" id="UP000561271">
    <property type="component" value="Unassembled WGS sequence"/>
</dbReference>
<evidence type="ECO:0000259" key="4">
    <source>
        <dbReference type="PROSITE" id="PS51379"/>
    </source>
</evidence>
<feature type="domain" description="4Fe-4S ferredoxin-type" evidence="4">
    <location>
        <begin position="58"/>
        <end position="87"/>
    </location>
</feature>
<dbReference type="Gene3D" id="3.30.70.20">
    <property type="match status" value="2"/>
</dbReference>
<keyword evidence="3" id="KW-0411">Iron-sulfur</keyword>
<dbReference type="InterPro" id="IPR017896">
    <property type="entry name" value="4Fe4S_Fe-S-bd"/>
</dbReference>
<comment type="caution">
    <text evidence="5">The sequence shown here is derived from an EMBL/GenBank/DDBJ whole genome shotgun (WGS) entry which is preliminary data.</text>
</comment>
<dbReference type="SUPFAM" id="SSF54862">
    <property type="entry name" value="4Fe-4S ferredoxins"/>
    <property type="match status" value="1"/>
</dbReference>
<dbReference type="Pfam" id="PF13187">
    <property type="entry name" value="Fer4_9"/>
    <property type="match status" value="1"/>
</dbReference>